<evidence type="ECO:0000256" key="12">
    <source>
        <dbReference type="ARBA" id="ARBA00049494"/>
    </source>
</evidence>
<feature type="region of interest" description="Disordered" evidence="13">
    <location>
        <begin position="324"/>
        <end position="361"/>
    </location>
</feature>
<feature type="region of interest" description="Disordered" evidence="13">
    <location>
        <begin position="117"/>
        <end position="147"/>
    </location>
</feature>
<keyword evidence="5 15" id="KW-0808">Transferase</keyword>
<keyword evidence="16" id="KW-1185">Reference proteome</keyword>
<dbReference type="SUPFAM" id="SSF52402">
    <property type="entry name" value="Adenine nucleotide alpha hydrolases-like"/>
    <property type="match status" value="1"/>
</dbReference>
<keyword evidence="3" id="KW-0285">Flavoprotein</keyword>
<sequence>MSSDASAAAASPMTNGTSLYGSHREADASTSPPSSHTLADVCADLHNRVTKFLNAEPQNETTKRTQQQTKVAMGVIEKALHDYGFDALSLSYNGGKDCLVLLILYLAVLHTYFTQPTSRRKEASGNDNNNDNDNTKTFPPSIPSIYAKPPDPFPAVTSFVDSSSAQYHLSLTHISTNPGTKPTPSKAKSHSSPPTSPEKQSIQAASHQDPNQISANEPHQEGKIITFRDAFALYLDSHPSVRAIFVGTRRTDPHGAHLTHFDMTDGSWPSFMRIHPVIDWHLSEIWTFLRSPHLAGDVDRAAGRDHVEYCAMYDEGYTSLGGVGDTLRNPKLKHTDPETGEERFRPAYVLTEDDEERLGRE</sequence>
<dbReference type="EC" id="2.7.7.2" evidence="2"/>
<proteinExistence type="predicted"/>
<dbReference type="PANTHER" id="PTHR23293:SF9">
    <property type="entry name" value="FAD SYNTHASE"/>
    <property type="match status" value="1"/>
</dbReference>
<dbReference type="CDD" id="cd23948">
    <property type="entry name" value="FAD_synthase"/>
    <property type="match status" value="1"/>
</dbReference>
<keyword evidence="7" id="KW-0547">Nucleotide-binding</keyword>
<evidence type="ECO:0000256" key="10">
    <source>
        <dbReference type="ARBA" id="ARBA00031145"/>
    </source>
</evidence>
<feature type="compositionally biased region" description="Polar residues" evidence="13">
    <location>
        <begin position="190"/>
        <end position="216"/>
    </location>
</feature>
<feature type="compositionally biased region" description="Acidic residues" evidence="13">
    <location>
        <begin position="351"/>
        <end position="361"/>
    </location>
</feature>
<feature type="domain" description="Phosphoadenosine phosphosulphate reductase" evidence="14">
    <location>
        <begin position="88"/>
        <end position="326"/>
    </location>
</feature>
<name>A0AAN7SZG7_9EURO</name>
<evidence type="ECO:0000256" key="6">
    <source>
        <dbReference type="ARBA" id="ARBA00022695"/>
    </source>
</evidence>
<evidence type="ECO:0000256" key="8">
    <source>
        <dbReference type="ARBA" id="ARBA00022827"/>
    </source>
</evidence>
<keyword evidence="6 15" id="KW-0548">Nucleotidyltransferase</keyword>
<comment type="catalytic activity">
    <reaction evidence="12">
        <text>FMN + ATP + H(+) = FAD + diphosphate</text>
        <dbReference type="Rhea" id="RHEA:17237"/>
        <dbReference type="ChEBI" id="CHEBI:15378"/>
        <dbReference type="ChEBI" id="CHEBI:30616"/>
        <dbReference type="ChEBI" id="CHEBI:33019"/>
        <dbReference type="ChEBI" id="CHEBI:57692"/>
        <dbReference type="ChEBI" id="CHEBI:58210"/>
        <dbReference type="EC" id="2.7.7.2"/>
    </reaction>
</comment>
<evidence type="ECO:0000256" key="13">
    <source>
        <dbReference type="SAM" id="MobiDB-lite"/>
    </source>
</evidence>
<dbReference type="GO" id="GO:0006747">
    <property type="term" value="P:FAD biosynthetic process"/>
    <property type="evidence" value="ECO:0007669"/>
    <property type="project" value="TreeGrafter"/>
</dbReference>
<evidence type="ECO:0000256" key="5">
    <source>
        <dbReference type="ARBA" id="ARBA00022679"/>
    </source>
</evidence>
<evidence type="ECO:0000256" key="1">
    <source>
        <dbReference type="ARBA" id="ARBA00004726"/>
    </source>
</evidence>
<evidence type="ECO:0000256" key="2">
    <source>
        <dbReference type="ARBA" id="ARBA00012393"/>
    </source>
</evidence>
<gene>
    <name evidence="15" type="primary">FAD1</name>
    <name evidence="15" type="ORF">LTR05_004592</name>
</gene>
<accession>A0AAN7SZG7</accession>
<feature type="compositionally biased region" description="Low complexity" evidence="13">
    <location>
        <begin position="1"/>
        <end position="11"/>
    </location>
</feature>
<dbReference type="PANTHER" id="PTHR23293">
    <property type="entry name" value="FAD SYNTHETASE-RELATED FMN ADENYLYLTRANSFERASE"/>
    <property type="match status" value="1"/>
</dbReference>
<dbReference type="Proteomes" id="UP001309876">
    <property type="component" value="Unassembled WGS sequence"/>
</dbReference>
<evidence type="ECO:0000313" key="15">
    <source>
        <dbReference type="EMBL" id="KAK5085309.1"/>
    </source>
</evidence>
<evidence type="ECO:0000259" key="14">
    <source>
        <dbReference type="Pfam" id="PF01507"/>
    </source>
</evidence>
<protein>
    <recommendedName>
        <fullName evidence="2">FAD synthase</fullName>
        <ecNumber evidence="2">2.7.7.2</ecNumber>
    </recommendedName>
    <alternativeName>
        <fullName evidence="10">FAD pyrophosphorylase</fullName>
    </alternativeName>
    <alternativeName>
        <fullName evidence="11">FMN adenylyltransferase</fullName>
    </alternativeName>
</protein>
<evidence type="ECO:0000256" key="3">
    <source>
        <dbReference type="ARBA" id="ARBA00022630"/>
    </source>
</evidence>
<keyword evidence="8" id="KW-0274">FAD</keyword>
<feature type="region of interest" description="Disordered" evidence="13">
    <location>
        <begin position="173"/>
        <end position="216"/>
    </location>
</feature>
<evidence type="ECO:0000256" key="11">
    <source>
        <dbReference type="ARBA" id="ARBA00031871"/>
    </source>
</evidence>
<feature type="compositionally biased region" description="Polar residues" evidence="13">
    <location>
        <begin position="173"/>
        <end position="183"/>
    </location>
</feature>
<evidence type="ECO:0000313" key="16">
    <source>
        <dbReference type="Proteomes" id="UP001309876"/>
    </source>
</evidence>
<comment type="pathway">
    <text evidence="1">Cofactor biosynthesis; FAD biosynthesis; FAD from FMN: step 1/1.</text>
</comment>
<dbReference type="InterPro" id="IPR014729">
    <property type="entry name" value="Rossmann-like_a/b/a_fold"/>
</dbReference>
<keyword evidence="4" id="KW-0288">FMN</keyword>
<evidence type="ECO:0000256" key="7">
    <source>
        <dbReference type="ARBA" id="ARBA00022741"/>
    </source>
</evidence>
<dbReference type="InterPro" id="IPR002500">
    <property type="entry name" value="PAPS_reduct_dom"/>
</dbReference>
<comment type="caution">
    <text evidence="15">The sequence shown here is derived from an EMBL/GenBank/DDBJ whole genome shotgun (WGS) entry which is preliminary data.</text>
</comment>
<dbReference type="GO" id="GO:0005524">
    <property type="term" value="F:ATP binding"/>
    <property type="evidence" value="ECO:0007669"/>
    <property type="project" value="UniProtKB-KW"/>
</dbReference>
<dbReference type="Gene3D" id="3.40.50.620">
    <property type="entry name" value="HUPs"/>
    <property type="match status" value="1"/>
</dbReference>
<dbReference type="AlphaFoldDB" id="A0AAN7SZG7"/>
<feature type="compositionally biased region" description="Basic and acidic residues" evidence="13">
    <location>
        <begin position="333"/>
        <end position="345"/>
    </location>
</feature>
<dbReference type="GO" id="GO:0003919">
    <property type="term" value="F:FMN adenylyltransferase activity"/>
    <property type="evidence" value="ECO:0007669"/>
    <property type="project" value="UniProtKB-EC"/>
</dbReference>
<dbReference type="EMBL" id="JAVRRJ010000004">
    <property type="protein sequence ID" value="KAK5085309.1"/>
    <property type="molecule type" value="Genomic_DNA"/>
</dbReference>
<evidence type="ECO:0000256" key="4">
    <source>
        <dbReference type="ARBA" id="ARBA00022643"/>
    </source>
</evidence>
<reference evidence="15 16" key="1">
    <citation type="submission" date="2023-08" db="EMBL/GenBank/DDBJ databases">
        <title>Black Yeasts Isolated from many extreme environments.</title>
        <authorList>
            <person name="Coleine C."/>
            <person name="Stajich J.E."/>
            <person name="Selbmann L."/>
        </authorList>
    </citation>
    <scope>NUCLEOTIDE SEQUENCE [LARGE SCALE GENOMIC DNA]</scope>
    <source>
        <strain evidence="15 16">CCFEE 5910</strain>
    </source>
</reference>
<keyword evidence="9" id="KW-0067">ATP-binding</keyword>
<feature type="compositionally biased region" description="Polar residues" evidence="13">
    <location>
        <begin position="28"/>
        <end position="37"/>
    </location>
</feature>
<evidence type="ECO:0000256" key="9">
    <source>
        <dbReference type="ARBA" id="ARBA00022840"/>
    </source>
</evidence>
<feature type="region of interest" description="Disordered" evidence="13">
    <location>
        <begin position="1"/>
        <end position="38"/>
    </location>
</feature>
<organism evidence="15 16">
    <name type="scientific">Lithohypha guttulata</name>
    <dbReference type="NCBI Taxonomy" id="1690604"/>
    <lineage>
        <taxon>Eukaryota</taxon>
        <taxon>Fungi</taxon>
        <taxon>Dikarya</taxon>
        <taxon>Ascomycota</taxon>
        <taxon>Pezizomycotina</taxon>
        <taxon>Eurotiomycetes</taxon>
        <taxon>Chaetothyriomycetidae</taxon>
        <taxon>Chaetothyriales</taxon>
        <taxon>Trichomeriaceae</taxon>
        <taxon>Lithohypha</taxon>
    </lineage>
</organism>
<dbReference type="Pfam" id="PF01507">
    <property type="entry name" value="PAPS_reduct"/>
    <property type="match status" value="1"/>
</dbReference>